<evidence type="ECO:0000256" key="4">
    <source>
        <dbReference type="ARBA" id="ARBA00023143"/>
    </source>
</evidence>
<proteinExistence type="inferred from homology"/>
<keyword evidence="9" id="KW-1185">Reference proteome</keyword>
<protein>
    <recommendedName>
        <fullName evidence="5">Flagellar hook-associated protein 2</fullName>
        <shortName evidence="5">HAP2</shortName>
    </recommendedName>
    <alternativeName>
        <fullName evidence="5">Flagellar cap protein</fullName>
    </alternativeName>
</protein>
<evidence type="ECO:0000256" key="2">
    <source>
        <dbReference type="ARBA" id="ARBA00011255"/>
    </source>
</evidence>
<dbReference type="InterPro" id="IPR010809">
    <property type="entry name" value="FliD_C"/>
</dbReference>
<comment type="function">
    <text evidence="5">Required for morphogenesis and for the elongation of the flagellar filament by facilitating polymerization of the flagellin monomers at the tip of growing filament. Forms a capping structure, which prevents flagellin subunits (transported through the central channel of the flagellum) from leaking out without polymerization at the distal end.</text>
</comment>
<keyword evidence="8" id="KW-0969">Cilium</keyword>
<evidence type="ECO:0000313" key="8">
    <source>
        <dbReference type="EMBL" id="SMF72706.1"/>
    </source>
</evidence>
<evidence type="ECO:0000256" key="1">
    <source>
        <dbReference type="ARBA" id="ARBA00009764"/>
    </source>
</evidence>
<dbReference type="Pfam" id="PF07195">
    <property type="entry name" value="FliD_C"/>
    <property type="match status" value="1"/>
</dbReference>
<feature type="domain" description="Flagellar hook-associated protein 2 C-terminal" evidence="7">
    <location>
        <begin position="220"/>
        <end position="521"/>
    </location>
</feature>
<dbReference type="Proteomes" id="UP000192934">
    <property type="component" value="Chromosome I"/>
</dbReference>
<keyword evidence="8" id="KW-0282">Flagellum</keyword>
<dbReference type="STRING" id="941907.SAMN06295910_2060"/>
<dbReference type="InterPro" id="IPR010810">
    <property type="entry name" value="Flagellin_hook_IN_motif"/>
</dbReference>
<dbReference type="PANTHER" id="PTHR30288:SF0">
    <property type="entry name" value="FLAGELLAR HOOK-ASSOCIATED PROTEIN 2"/>
    <property type="match status" value="1"/>
</dbReference>
<sequence>MASSIGYSLGIGSGIDTKSLIADLTAAAKGPKEALIKQREERNTAQLSTLSQVAGAIDSFATALSSLVSGGTLYSQPAVSDPTMFTAKSLAGARLGGLSAEVEVKQLAKAQSLVSTPLASATTAVGQGTLTIGVGTKTFDVVIGAGNDNLDGLARAINAAKSGVTASVITEAGSARLVLRGGVGEAQAFTLSVPDGTDSGLERFAYGPSVTGGMALTQAAQDAIVSLDGVDVKRPSNTINDLIDGVEFSLLRAEPGKTVTVGVSRPTAAIEQGVNDFVAAYNELHSMLAEATRIGTPGKGDGGVLRGDLSVREMQRQLSQLTSKVLNNGGEGPRTLADIGVATNRDGTLRVDAFRLKAALETNAEGVEALFNPGQSSSSPFVSIVSKVGKVKPGAYQLTDLVPPNGSTPGSGKVNGVAMIWSGSSLVAPAGSPALGLTVRLAEGAPATATINVDFGLGGALQAVRDSLRSRTGPFTSSQERLNAEAESIADAREKMEMRSEAYYNQLVKQFGAMESRVSAFKATQSYLEQQIKMWTAGK</sequence>
<evidence type="ECO:0000259" key="6">
    <source>
        <dbReference type="Pfam" id="PF02465"/>
    </source>
</evidence>
<dbReference type="GO" id="GO:0005576">
    <property type="term" value="C:extracellular region"/>
    <property type="evidence" value="ECO:0007669"/>
    <property type="project" value="UniProtKB-SubCell"/>
</dbReference>
<comment type="similarity">
    <text evidence="1 5">Belongs to the FliD family.</text>
</comment>
<evidence type="ECO:0000256" key="3">
    <source>
        <dbReference type="ARBA" id="ARBA00023054"/>
    </source>
</evidence>
<comment type="subunit">
    <text evidence="2 5">Homopentamer.</text>
</comment>
<dbReference type="GO" id="GO:0007155">
    <property type="term" value="P:cell adhesion"/>
    <property type="evidence" value="ECO:0007669"/>
    <property type="project" value="InterPro"/>
</dbReference>
<reference evidence="9" key="1">
    <citation type="submission" date="2017-04" db="EMBL/GenBank/DDBJ databases">
        <authorList>
            <person name="Varghese N."/>
            <person name="Submissions S."/>
        </authorList>
    </citation>
    <scope>NUCLEOTIDE SEQUENCE [LARGE SCALE GENOMIC DNA]</scope>
    <source>
        <strain evidence="9">Dd16</strain>
    </source>
</reference>
<accession>A0A1X7GPU3</accession>
<evidence type="ECO:0000259" key="7">
    <source>
        <dbReference type="Pfam" id="PF07195"/>
    </source>
</evidence>
<name>A0A1X7GPU3_9SPHN</name>
<dbReference type="Pfam" id="PF02465">
    <property type="entry name" value="FliD_N"/>
    <property type="match status" value="1"/>
</dbReference>
<organism evidence="8 9">
    <name type="scientific">Allosphingosinicella indica</name>
    <dbReference type="NCBI Taxonomy" id="941907"/>
    <lineage>
        <taxon>Bacteria</taxon>
        <taxon>Pseudomonadati</taxon>
        <taxon>Pseudomonadota</taxon>
        <taxon>Alphaproteobacteria</taxon>
        <taxon>Sphingomonadales</taxon>
        <taxon>Sphingomonadaceae</taxon>
        <taxon>Allosphingosinicella</taxon>
    </lineage>
</organism>
<evidence type="ECO:0000256" key="5">
    <source>
        <dbReference type="RuleBase" id="RU362066"/>
    </source>
</evidence>
<dbReference type="RefSeq" id="WP_244552323.1">
    <property type="nucleotide sequence ID" value="NZ_LT840185.1"/>
</dbReference>
<dbReference type="Pfam" id="PF07196">
    <property type="entry name" value="Flagellin_IN"/>
    <property type="match status" value="1"/>
</dbReference>
<feature type="domain" description="Flagellar hook-associated protein 2 N-terminal" evidence="6">
    <location>
        <begin position="13"/>
        <end position="111"/>
    </location>
</feature>
<dbReference type="GO" id="GO:0009424">
    <property type="term" value="C:bacterial-type flagellum hook"/>
    <property type="evidence" value="ECO:0007669"/>
    <property type="project" value="UniProtKB-UniRule"/>
</dbReference>
<dbReference type="GO" id="GO:0071973">
    <property type="term" value="P:bacterial-type flagellum-dependent cell motility"/>
    <property type="evidence" value="ECO:0007669"/>
    <property type="project" value="TreeGrafter"/>
</dbReference>
<keyword evidence="8" id="KW-0966">Cell projection</keyword>
<comment type="subcellular location">
    <subcellularLocation>
        <location evidence="5">Secreted</location>
    </subcellularLocation>
    <subcellularLocation>
        <location evidence="5">Bacterial flagellum</location>
    </subcellularLocation>
</comment>
<evidence type="ECO:0000313" key="9">
    <source>
        <dbReference type="Proteomes" id="UP000192934"/>
    </source>
</evidence>
<dbReference type="InterPro" id="IPR003481">
    <property type="entry name" value="FliD_N"/>
</dbReference>
<dbReference type="GO" id="GO:0009421">
    <property type="term" value="C:bacterial-type flagellum filament cap"/>
    <property type="evidence" value="ECO:0007669"/>
    <property type="project" value="InterPro"/>
</dbReference>
<dbReference type="AlphaFoldDB" id="A0A1X7GPU3"/>
<keyword evidence="3" id="KW-0175">Coiled coil</keyword>
<dbReference type="InterPro" id="IPR040026">
    <property type="entry name" value="FliD"/>
</dbReference>
<dbReference type="PANTHER" id="PTHR30288">
    <property type="entry name" value="FLAGELLAR CAP/ASSEMBLY PROTEIN FLID"/>
    <property type="match status" value="1"/>
</dbReference>
<gene>
    <name evidence="8" type="ORF">SAMN06295910_2060</name>
</gene>
<keyword evidence="5" id="KW-0964">Secreted</keyword>
<dbReference type="EMBL" id="LT840185">
    <property type="protein sequence ID" value="SMF72706.1"/>
    <property type="molecule type" value="Genomic_DNA"/>
</dbReference>
<keyword evidence="4 5" id="KW-0975">Bacterial flagellum</keyword>